<evidence type="ECO:0000259" key="3">
    <source>
        <dbReference type="Pfam" id="PF16344"/>
    </source>
</evidence>
<dbReference type="InterPro" id="IPR012373">
    <property type="entry name" value="Ferrdict_sens_TM"/>
</dbReference>
<keyword evidence="1" id="KW-1133">Transmembrane helix</keyword>
<evidence type="ECO:0000313" key="5">
    <source>
        <dbReference type="Proteomes" id="UP000829476"/>
    </source>
</evidence>
<keyword evidence="5" id="KW-1185">Reference proteome</keyword>
<reference evidence="4 5" key="1">
    <citation type="journal article" date="2018" name="Int. J. Syst. Evol. Microbiol.">
        <title>Zhouia spongiae sp. nov., isolated from a marine sponge.</title>
        <authorList>
            <person name="Zhuang L."/>
            <person name="Lin B."/>
            <person name="Qin F."/>
            <person name="Luo L."/>
        </authorList>
    </citation>
    <scope>NUCLEOTIDE SEQUENCE [LARGE SCALE GENOMIC DNA]</scope>
    <source>
        <strain evidence="4 5">HN-Y44</strain>
    </source>
</reference>
<sequence>MPDIQRKELERLKLILKEFHSKGSIPHELVEELNTEEKEFLFQIISEERVKDTLAFIDSIDEKQDWNKVKVRMDEKRAPKIPVWKPLLKYAAMFIMVLGCSFFVYHYFLSGANLKIDNESIRLKVGDDFVKVIKEGERRQIVTSSGLVIGKQEGNKISYNQPSGIDELVFNELEIPYGKIFDLELSDGTVVHLNSGTQIKYPVKFLRGHQREVFIKGEAYFKVAKDKVHPFIVSANDIAIEVLGTEFNVSSYQEDRHIKTVLVEGSVQLTNSVTIKDTIVLKPNQGALWDKETLEAEVKNVDVDLYTSWINGEMVFRNTSFESMVKKLERKYNVVIENNNTELAHKELNARFSIDVESLEDILIALKQIVPFDYKMTQEKVMIY</sequence>
<dbReference type="Gene3D" id="2.60.120.1440">
    <property type="match status" value="1"/>
</dbReference>
<dbReference type="RefSeq" id="WP_242935641.1">
    <property type="nucleotide sequence ID" value="NZ_CP094326.1"/>
</dbReference>
<dbReference type="PANTHER" id="PTHR30273:SF2">
    <property type="entry name" value="PROTEIN FECR"/>
    <property type="match status" value="1"/>
</dbReference>
<evidence type="ECO:0000313" key="4">
    <source>
        <dbReference type="EMBL" id="UNY97227.1"/>
    </source>
</evidence>
<dbReference type="InterPro" id="IPR006860">
    <property type="entry name" value="FecR"/>
</dbReference>
<keyword evidence="1" id="KW-0472">Membrane</keyword>
<feature type="domain" description="FecR protein" evidence="2">
    <location>
        <begin position="177"/>
        <end position="268"/>
    </location>
</feature>
<feature type="domain" description="Protein FecR C-terminal" evidence="3">
    <location>
        <begin position="314"/>
        <end position="383"/>
    </location>
</feature>
<organism evidence="4 5">
    <name type="scientific">Zhouia spongiae</name>
    <dbReference type="NCBI Taxonomy" id="2202721"/>
    <lineage>
        <taxon>Bacteria</taxon>
        <taxon>Pseudomonadati</taxon>
        <taxon>Bacteroidota</taxon>
        <taxon>Flavobacteriia</taxon>
        <taxon>Flavobacteriales</taxon>
        <taxon>Flavobacteriaceae</taxon>
        <taxon>Zhouia</taxon>
    </lineage>
</organism>
<accession>A0ABY3YGX5</accession>
<dbReference type="EMBL" id="CP094326">
    <property type="protein sequence ID" value="UNY97227.1"/>
    <property type="molecule type" value="Genomic_DNA"/>
</dbReference>
<gene>
    <name evidence="4" type="ORF">MQE36_08965</name>
</gene>
<name>A0ABY3YGX5_9FLAO</name>
<dbReference type="Gene3D" id="3.55.50.30">
    <property type="match status" value="1"/>
</dbReference>
<dbReference type="Pfam" id="PF16344">
    <property type="entry name" value="FecR_C"/>
    <property type="match status" value="1"/>
</dbReference>
<keyword evidence="1" id="KW-0812">Transmembrane</keyword>
<dbReference type="Proteomes" id="UP000829476">
    <property type="component" value="Chromosome"/>
</dbReference>
<protein>
    <submittedName>
        <fullName evidence="4">FecR domain-containing protein</fullName>
    </submittedName>
</protein>
<evidence type="ECO:0000259" key="2">
    <source>
        <dbReference type="Pfam" id="PF04773"/>
    </source>
</evidence>
<dbReference type="InterPro" id="IPR032508">
    <property type="entry name" value="FecR_C"/>
</dbReference>
<evidence type="ECO:0000256" key="1">
    <source>
        <dbReference type="SAM" id="Phobius"/>
    </source>
</evidence>
<dbReference type="Pfam" id="PF04773">
    <property type="entry name" value="FecR"/>
    <property type="match status" value="1"/>
</dbReference>
<dbReference type="PANTHER" id="PTHR30273">
    <property type="entry name" value="PERIPLASMIC SIGNAL SENSOR AND SIGMA FACTOR ACTIVATOR FECR-RELATED"/>
    <property type="match status" value="1"/>
</dbReference>
<feature type="transmembrane region" description="Helical" evidence="1">
    <location>
        <begin position="87"/>
        <end position="108"/>
    </location>
</feature>
<proteinExistence type="predicted"/>